<name>A0A9W6I7R5_9ACTN</name>
<proteinExistence type="predicted"/>
<feature type="domain" description="DUF6286" evidence="3">
    <location>
        <begin position="147"/>
        <end position="251"/>
    </location>
</feature>
<dbReference type="AlphaFoldDB" id="A0A9W6I7R5"/>
<protein>
    <recommendedName>
        <fullName evidence="3">DUF6286 domain-containing protein</fullName>
    </recommendedName>
</protein>
<feature type="compositionally biased region" description="Pro residues" evidence="1">
    <location>
        <begin position="1"/>
        <end position="12"/>
    </location>
</feature>
<keyword evidence="2" id="KW-0472">Membrane</keyword>
<evidence type="ECO:0000259" key="3">
    <source>
        <dbReference type="Pfam" id="PF19803"/>
    </source>
</evidence>
<sequence>MTVPPSEPPVPAPGERTAVPSFGPPVPTSGERPVPDPVSGAGPTPETPTAPGAGVSEATAPPVSARVPRNRAADRAAVRAFRPRRVVPATITAALMTVAGALVAAEVISALLGRPLRWIPYDRLLSWASSTTWDDPSVTLGAALITLLGLLLVLLALVPGRPRLIPVRTDDPDLVIGMQPRGFIRALAHAAEQVPGVDHARVRLRGRTAEVTARSPLREPVGLAEAVQQAVTTRIAALAPLKDHPVRVHLRGK</sequence>
<dbReference type="EMBL" id="BSEV01000024">
    <property type="protein sequence ID" value="GLK13650.1"/>
    <property type="molecule type" value="Genomic_DNA"/>
</dbReference>
<keyword evidence="2" id="KW-0812">Transmembrane</keyword>
<reference evidence="4" key="2">
    <citation type="submission" date="2023-01" db="EMBL/GenBank/DDBJ databases">
        <authorList>
            <person name="Sun Q."/>
            <person name="Evtushenko L."/>
        </authorList>
    </citation>
    <scope>NUCLEOTIDE SEQUENCE</scope>
    <source>
        <strain evidence="4">VKM Ac-2007</strain>
    </source>
</reference>
<keyword evidence="5" id="KW-1185">Reference proteome</keyword>
<dbReference type="RefSeq" id="WP_271221926.1">
    <property type="nucleotide sequence ID" value="NZ_BAAAVD010000038.1"/>
</dbReference>
<dbReference type="Pfam" id="PF19803">
    <property type="entry name" value="DUF6286"/>
    <property type="match status" value="1"/>
</dbReference>
<evidence type="ECO:0000313" key="4">
    <source>
        <dbReference type="EMBL" id="GLK13650.1"/>
    </source>
</evidence>
<evidence type="ECO:0000256" key="1">
    <source>
        <dbReference type="SAM" id="MobiDB-lite"/>
    </source>
</evidence>
<keyword evidence="2" id="KW-1133">Transmembrane helix</keyword>
<dbReference type="InterPro" id="IPR046253">
    <property type="entry name" value="DUF6286"/>
</dbReference>
<evidence type="ECO:0000256" key="2">
    <source>
        <dbReference type="SAM" id="Phobius"/>
    </source>
</evidence>
<dbReference type="Proteomes" id="UP001143474">
    <property type="component" value="Unassembled WGS sequence"/>
</dbReference>
<evidence type="ECO:0000313" key="5">
    <source>
        <dbReference type="Proteomes" id="UP001143474"/>
    </source>
</evidence>
<accession>A0A9W6I7R5</accession>
<feature type="transmembrane region" description="Helical" evidence="2">
    <location>
        <begin position="89"/>
        <end position="112"/>
    </location>
</feature>
<reference evidence="4" key="1">
    <citation type="journal article" date="2014" name="Int. J. Syst. Evol. Microbiol.">
        <title>Complete genome sequence of Corynebacterium casei LMG S-19264T (=DSM 44701T), isolated from a smear-ripened cheese.</title>
        <authorList>
            <consortium name="US DOE Joint Genome Institute (JGI-PGF)"/>
            <person name="Walter F."/>
            <person name="Albersmeier A."/>
            <person name="Kalinowski J."/>
            <person name="Ruckert C."/>
        </authorList>
    </citation>
    <scope>NUCLEOTIDE SEQUENCE</scope>
    <source>
        <strain evidence="4">VKM Ac-2007</strain>
    </source>
</reference>
<gene>
    <name evidence="4" type="ORF">GCM10017600_70610</name>
</gene>
<organism evidence="4 5">
    <name type="scientific">Streptosporangium carneum</name>
    <dbReference type="NCBI Taxonomy" id="47481"/>
    <lineage>
        <taxon>Bacteria</taxon>
        <taxon>Bacillati</taxon>
        <taxon>Actinomycetota</taxon>
        <taxon>Actinomycetes</taxon>
        <taxon>Streptosporangiales</taxon>
        <taxon>Streptosporangiaceae</taxon>
        <taxon>Streptosporangium</taxon>
    </lineage>
</organism>
<comment type="caution">
    <text evidence="4">The sequence shown here is derived from an EMBL/GenBank/DDBJ whole genome shotgun (WGS) entry which is preliminary data.</text>
</comment>
<feature type="compositionally biased region" description="Low complexity" evidence="1">
    <location>
        <begin position="40"/>
        <end position="54"/>
    </location>
</feature>
<feature type="transmembrane region" description="Helical" evidence="2">
    <location>
        <begin position="138"/>
        <end position="158"/>
    </location>
</feature>
<feature type="region of interest" description="Disordered" evidence="1">
    <location>
        <begin position="1"/>
        <end position="70"/>
    </location>
</feature>